<organism evidence="2 3">
    <name type="scientific">Rubrivivax gelatinosus</name>
    <name type="common">Rhodocyclus gelatinosus</name>
    <name type="synonym">Rhodopseudomonas gelatinosa</name>
    <dbReference type="NCBI Taxonomy" id="28068"/>
    <lineage>
        <taxon>Bacteria</taxon>
        <taxon>Pseudomonadati</taxon>
        <taxon>Pseudomonadota</taxon>
        <taxon>Betaproteobacteria</taxon>
        <taxon>Burkholderiales</taxon>
        <taxon>Sphaerotilaceae</taxon>
        <taxon>Rubrivivax</taxon>
    </lineage>
</organism>
<evidence type="ECO:0000313" key="3">
    <source>
        <dbReference type="Proteomes" id="UP001041814"/>
    </source>
</evidence>
<protein>
    <recommendedName>
        <fullName evidence="4">Hydroxybutyrate-dimer hydrolase</fullName>
    </recommendedName>
</protein>
<keyword evidence="1" id="KW-0378">Hydrolase</keyword>
<accession>A0ABS1E083</accession>
<evidence type="ECO:0000313" key="2">
    <source>
        <dbReference type="EMBL" id="MBK1714860.1"/>
    </source>
</evidence>
<dbReference type="EMBL" id="NRRU01000084">
    <property type="protein sequence ID" value="MBK1714860.1"/>
    <property type="molecule type" value="Genomic_DNA"/>
</dbReference>
<gene>
    <name evidence="2" type="ORF">CKO43_19040</name>
</gene>
<sequence>MDRQMVCAAALAGAAMVAGCGGSGGSSVEETKPTWLTVVSETRMDGQSDDLITAGMGLAPFVGQGAAPTYVDPLKPTAAELRRAAMFSVLDVSAGSTRLFGPNIDPETKQPVADARIAGEEILAYSSEPGVNHLSAAMLLQIPASFDAAKPCILAVPATGSARLYADLMRVGGWGLRRNCAVVYTDKGQGNGVHDLATDKVLLATGEVADAKTAGTASHFTAPISDAARAAFLADNPNRIAFKHAHSRQNSDSTWGRDVVRSIQFAFYSLNQRHNGRLTRENTTVIVEGNSNGGGAALLSGEFDKDGWIDGIVAAQPQIQPEANSQVVVERGGRQWRGGGRSLIDYFTETILYQPCAALAMPDAPRAGEITFGENRCTSLKEKGMLQSTTVAEQAQEALAKLHDMGFEPDADDQHAFSFLVAPGATANKYANSQGRFGVEDKLCGYTIAASDSNGKPRAATAAEMATIFVSASGGAPVGAIDLINERDPRGPTRDSVSMSPSTNRLDYNLDGALCMRELITGNNDEAQRVQRGIAELRAKATQGGRPVIVLHGREDARVPATFSGRPYVALNSLKEGSASQVRYVEITHINHFGWPGQFDAKYVPLAYYEEQALDMMWKHLKSQAALPPNQVVRTVSRGGVPGKATQLEQSNLPAISMQPASQDLIRVDSGRIVLPD</sequence>
<proteinExistence type="predicted"/>
<dbReference type="InterPro" id="IPR016582">
    <property type="entry name" value="OHBut_olig_hydro_put"/>
</dbReference>
<keyword evidence="3" id="KW-1185">Reference proteome</keyword>
<dbReference type="Proteomes" id="UP001041814">
    <property type="component" value="Unassembled WGS sequence"/>
</dbReference>
<reference evidence="2" key="1">
    <citation type="submission" date="2017-08" db="EMBL/GenBank/DDBJ databases">
        <authorList>
            <person name="Imhoff J.F."/>
            <person name="Rahn T."/>
            <person name="Kuenzel S."/>
            <person name="Neulinger S.C."/>
        </authorList>
    </citation>
    <scope>NUCLEOTIDE SEQUENCE</scope>
    <source>
        <strain evidence="2">IM 151</strain>
    </source>
</reference>
<evidence type="ECO:0000256" key="1">
    <source>
        <dbReference type="ARBA" id="ARBA00022801"/>
    </source>
</evidence>
<comment type="caution">
    <text evidence="2">The sequence shown here is derived from an EMBL/GenBank/DDBJ whole genome shotgun (WGS) entry which is preliminary data.</text>
</comment>
<dbReference type="SUPFAM" id="SSF53474">
    <property type="entry name" value="alpha/beta-Hydrolases"/>
    <property type="match status" value="1"/>
</dbReference>
<dbReference type="PROSITE" id="PS51257">
    <property type="entry name" value="PROKAR_LIPOPROTEIN"/>
    <property type="match status" value="1"/>
</dbReference>
<dbReference type="Pfam" id="PF10605">
    <property type="entry name" value="3HBOH"/>
    <property type="match status" value="1"/>
</dbReference>
<evidence type="ECO:0008006" key="4">
    <source>
        <dbReference type="Google" id="ProtNLM"/>
    </source>
</evidence>
<reference evidence="2" key="2">
    <citation type="journal article" date="2020" name="Microorganisms">
        <title>Osmotic Adaptation and Compatible Solute Biosynthesis of Phototrophic Bacteria as Revealed from Genome Analyses.</title>
        <authorList>
            <person name="Imhoff J.F."/>
            <person name="Rahn T."/>
            <person name="Kunzel S."/>
            <person name="Keller A."/>
            <person name="Neulinger S.C."/>
        </authorList>
    </citation>
    <scope>NUCLEOTIDE SEQUENCE</scope>
    <source>
        <strain evidence="2">IM 151</strain>
    </source>
</reference>
<name>A0ABS1E083_RUBGE</name>
<dbReference type="RefSeq" id="WP_200229508.1">
    <property type="nucleotide sequence ID" value="NZ_NRRT01000034.1"/>
</dbReference>
<dbReference type="Gene3D" id="3.40.50.1820">
    <property type="entry name" value="alpha/beta hydrolase"/>
    <property type="match status" value="1"/>
</dbReference>
<dbReference type="InterPro" id="IPR029058">
    <property type="entry name" value="AB_hydrolase_fold"/>
</dbReference>